<proteinExistence type="inferred from homology"/>
<dbReference type="STRING" id="1134406.ADN00_08690"/>
<evidence type="ECO:0008006" key="9">
    <source>
        <dbReference type="Google" id="ProtNLM"/>
    </source>
</evidence>
<dbReference type="RefSeq" id="WP_075062603.1">
    <property type="nucleotide sequence ID" value="NZ_LGCL01000022.1"/>
</dbReference>
<dbReference type="InterPro" id="IPR033580">
    <property type="entry name" value="Nurim-like"/>
</dbReference>
<keyword evidence="3 6" id="KW-0812">Transmembrane</keyword>
<comment type="caution">
    <text evidence="7">The sequence shown here is derived from an EMBL/GenBank/DDBJ whole genome shotgun (WGS) entry which is preliminary data.</text>
</comment>
<dbReference type="EMBL" id="LGCL01000022">
    <property type="protein sequence ID" value="KPL77661.1"/>
    <property type="molecule type" value="Genomic_DNA"/>
</dbReference>
<dbReference type="PANTHER" id="PTHR31040:SF1">
    <property type="entry name" value="NURIM"/>
    <property type="match status" value="1"/>
</dbReference>
<dbReference type="OrthoDB" id="9809773at2"/>
<evidence type="ECO:0000256" key="5">
    <source>
        <dbReference type="ARBA" id="ARBA00023136"/>
    </source>
</evidence>
<keyword evidence="5 6" id="KW-0472">Membrane</keyword>
<evidence type="ECO:0000256" key="2">
    <source>
        <dbReference type="ARBA" id="ARBA00010631"/>
    </source>
</evidence>
<dbReference type="Pfam" id="PF04191">
    <property type="entry name" value="PEMT"/>
    <property type="match status" value="1"/>
</dbReference>
<organism evidence="7 8">
    <name type="scientific">Ornatilinea apprima</name>
    <dbReference type="NCBI Taxonomy" id="1134406"/>
    <lineage>
        <taxon>Bacteria</taxon>
        <taxon>Bacillati</taxon>
        <taxon>Chloroflexota</taxon>
        <taxon>Anaerolineae</taxon>
        <taxon>Anaerolineales</taxon>
        <taxon>Anaerolineaceae</taxon>
        <taxon>Ornatilinea</taxon>
    </lineage>
</organism>
<dbReference type="InterPro" id="IPR007318">
    <property type="entry name" value="Phopholipid_MeTrfase"/>
</dbReference>
<evidence type="ECO:0000313" key="8">
    <source>
        <dbReference type="Proteomes" id="UP000050417"/>
    </source>
</evidence>
<dbReference type="Gene3D" id="1.20.120.1630">
    <property type="match status" value="1"/>
</dbReference>
<feature type="transmembrane region" description="Helical" evidence="6">
    <location>
        <begin position="78"/>
        <end position="98"/>
    </location>
</feature>
<protein>
    <recommendedName>
        <fullName evidence="9">Methanethiol S-methyltransferase</fullName>
    </recommendedName>
</protein>
<name>A0A0P6XW48_9CHLR</name>
<gene>
    <name evidence="7" type="ORF">ADN00_08690</name>
</gene>
<dbReference type="AlphaFoldDB" id="A0A0P6XW48"/>
<evidence type="ECO:0000256" key="6">
    <source>
        <dbReference type="SAM" id="Phobius"/>
    </source>
</evidence>
<dbReference type="PANTHER" id="PTHR31040">
    <property type="entry name" value="NURIM"/>
    <property type="match status" value="1"/>
</dbReference>
<comment type="subcellular location">
    <subcellularLocation>
        <location evidence="1">Endomembrane system</location>
        <topology evidence="1">Multi-pass membrane protein</topology>
    </subcellularLocation>
</comment>
<keyword evidence="8" id="KW-1185">Reference proteome</keyword>
<evidence type="ECO:0000256" key="3">
    <source>
        <dbReference type="ARBA" id="ARBA00022692"/>
    </source>
</evidence>
<keyword evidence="4 6" id="KW-1133">Transmembrane helix</keyword>
<dbReference type="GO" id="GO:0012505">
    <property type="term" value="C:endomembrane system"/>
    <property type="evidence" value="ECO:0007669"/>
    <property type="project" value="UniProtKB-SubCell"/>
</dbReference>
<comment type="similarity">
    <text evidence="2">Belongs to the nurim family.</text>
</comment>
<evidence type="ECO:0000256" key="4">
    <source>
        <dbReference type="ARBA" id="ARBA00022989"/>
    </source>
</evidence>
<reference evidence="7 8" key="1">
    <citation type="submission" date="2015-07" db="EMBL/GenBank/DDBJ databases">
        <title>Genome sequence of Ornatilinea apprima DSM 23815.</title>
        <authorList>
            <person name="Hemp J."/>
            <person name="Ward L.M."/>
            <person name="Pace L.A."/>
            <person name="Fischer W.W."/>
        </authorList>
    </citation>
    <scope>NUCLEOTIDE SEQUENCE [LARGE SCALE GENOMIC DNA]</scope>
    <source>
        <strain evidence="7 8">P3M-1</strain>
    </source>
</reference>
<feature type="transmembrane region" description="Helical" evidence="6">
    <location>
        <begin position="132"/>
        <end position="149"/>
    </location>
</feature>
<evidence type="ECO:0000256" key="1">
    <source>
        <dbReference type="ARBA" id="ARBA00004127"/>
    </source>
</evidence>
<feature type="transmembrane region" description="Helical" evidence="6">
    <location>
        <begin position="46"/>
        <end position="66"/>
    </location>
</feature>
<evidence type="ECO:0000313" key="7">
    <source>
        <dbReference type="EMBL" id="KPL77661.1"/>
    </source>
</evidence>
<dbReference type="Proteomes" id="UP000050417">
    <property type="component" value="Unassembled WGS sequence"/>
</dbReference>
<sequence length="205" mass="22968">MLQSGFVWILLGFVMFGGLHSLLASLRAKALAARWFGDAGRLGYRLFFNLSALISFAPILALVALLPDRRIYAIPLPWALLTGALQLAAALGMLVSVLQTHPLHFLGLEQLTRPESAGDHPRELVVRGAYRYVRHPLYFFSLVILWLSPLMSWNVLAFNLGATAYMALGAWLLEEPKLIQAFGEQYRAYRQSTPMLIPLIKFSKK</sequence>
<accession>A0A0P6XW48</accession>
<feature type="transmembrane region" description="Helical" evidence="6">
    <location>
        <begin position="6"/>
        <end position="26"/>
    </location>
</feature>